<dbReference type="GO" id="GO:0008836">
    <property type="term" value="F:diaminopimelate decarboxylase activity"/>
    <property type="evidence" value="ECO:0007669"/>
    <property type="project" value="TreeGrafter"/>
</dbReference>
<dbReference type="OrthoDB" id="9802241at2"/>
<evidence type="ECO:0000256" key="1">
    <source>
        <dbReference type="ARBA" id="ARBA00001933"/>
    </source>
</evidence>
<dbReference type="InterPro" id="IPR000183">
    <property type="entry name" value="Orn/DAP/Arg_de-COase"/>
</dbReference>
<dbReference type="Gene3D" id="2.40.37.10">
    <property type="entry name" value="Lyase, Ornithine Decarboxylase, Chain A, domain 1"/>
    <property type="match status" value="1"/>
</dbReference>
<dbReference type="PANTHER" id="PTHR43727">
    <property type="entry name" value="DIAMINOPIMELATE DECARBOXYLASE"/>
    <property type="match status" value="1"/>
</dbReference>
<dbReference type="Pfam" id="PF02784">
    <property type="entry name" value="Orn_Arg_deC_N"/>
    <property type="match status" value="1"/>
</dbReference>
<dbReference type="PANTHER" id="PTHR43727:SF3">
    <property type="entry name" value="GROUP IV DECARBOXYLASE"/>
    <property type="match status" value="1"/>
</dbReference>
<comment type="cofactor">
    <cofactor evidence="1">
        <name>pyridoxal 5'-phosphate</name>
        <dbReference type="ChEBI" id="CHEBI:597326"/>
    </cofactor>
</comment>
<dbReference type="InterPro" id="IPR029066">
    <property type="entry name" value="PLP-binding_barrel"/>
</dbReference>
<dbReference type="GO" id="GO:0009089">
    <property type="term" value="P:lysine biosynthetic process via diaminopimelate"/>
    <property type="evidence" value="ECO:0007669"/>
    <property type="project" value="TreeGrafter"/>
</dbReference>
<reference evidence="4 5" key="1">
    <citation type="submission" date="2017-06" db="EMBL/GenBank/DDBJ databases">
        <authorList>
            <person name="Kim H.J."/>
            <person name="Triplett B.A."/>
        </authorList>
    </citation>
    <scope>NUCLEOTIDE SEQUENCE [LARGE SCALE GENOMIC DNA]</scope>
    <source>
        <strain evidence="4 5">CGMCC 4.1858</strain>
    </source>
</reference>
<dbReference type="PRINTS" id="PR01179">
    <property type="entry name" value="ODADCRBXLASE"/>
</dbReference>
<dbReference type="SUPFAM" id="SSF50621">
    <property type="entry name" value="Alanine racemase C-terminal domain-like"/>
    <property type="match status" value="1"/>
</dbReference>
<dbReference type="SUPFAM" id="SSF51419">
    <property type="entry name" value="PLP-binding barrel"/>
    <property type="match status" value="1"/>
</dbReference>
<dbReference type="EMBL" id="FZOF01000011">
    <property type="protein sequence ID" value="SNS95328.1"/>
    <property type="molecule type" value="Genomic_DNA"/>
</dbReference>
<dbReference type="AlphaFoldDB" id="A0A239IQ36"/>
<keyword evidence="2" id="KW-0663">Pyridoxal phosphate</keyword>
<keyword evidence="5" id="KW-1185">Reference proteome</keyword>
<gene>
    <name evidence="4" type="ORF">SAMN05216252_11153</name>
</gene>
<evidence type="ECO:0000256" key="2">
    <source>
        <dbReference type="ARBA" id="ARBA00022898"/>
    </source>
</evidence>
<accession>A0A239IQ36</accession>
<dbReference type="RefSeq" id="WP_089225676.1">
    <property type="nucleotide sequence ID" value="NZ_FZOF01000011.1"/>
</dbReference>
<dbReference type="Proteomes" id="UP000198280">
    <property type="component" value="Unassembled WGS sequence"/>
</dbReference>
<evidence type="ECO:0000313" key="4">
    <source>
        <dbReference type="EMBL" id="SNS95328.1"/>
    </source>
</evidence>
<dbReference type="Gene3D" id="3.20.20.10">
    <property type="entry name" value="Alanine racemase"/>
    <property type="match status" value="1"/>
</dbReference>
<evidence type="ECO:0000259" key="3">
    <source>
        <dbReference type="Pfam" id="PF02784"/>
    </source>
</evidence>
<proteinExistence type="predicted"/>
<dbReference type="InterPro" id="IPR022644">
    <property type="entry name" value="De-COase2_N"/>
</dbReference>
<protein>
    <submittedName>
        <fullName evidence="4">Diaminopimelate decarboxylase</fullName>
    </submittedName>
</protein>
<name>A0A239IQ36_9ACTN</name>
<organism evidence="4 5">
    <name type="scientific">Actinacidiphila glaucinigra</name>
    <dbReference type="NCBI Taxonomy" id="235986"/>
    <lineage>
        <taxon>Bacteria</taxon>
        <taxon>Bacillati</taxon>
        <taxon>Actinomycetota</taxon>
        <taxon>Actinomycetes</taxon>
        <taxon>Kitasatosporales</taxon>
        <taxon>Streptomycetaceae</taxon>
        <taxon>Actinacidiphila</taxon>
    </lineage>
</organism>
<sequence>MPTTVEPLLSQPKRLLFDAAREIGTPALVYDFVGIERTVRRIRKDLSVVPGAALNIAAKACHTPEVLAHLASLGVGADVASPGELELAEAAGFNEITTTGPAFSAADFARFRASGVTVDLDSVAQIDLYGAHHPGTDVGLRVRIPLPGALESDSTFGSNSRFGVSVTEPAVHAALARHRLRLTRLHMHTGQMTAQSLLYKVNYTLTMAEALPDLEVIDLGGGFFHLYADRGRSIAAFRRMAEMVAAWQGRTGRRISFRCEPGGAVLAAYGYLFTTVRSVEDHHDYYGTRVVTVDTSAWNLAPWHKPTVLSADPDGDVAPTEPGLIAGNTLYENDFFGTDVFGRTERFDFPRVAPGDRLVMTASGAYTMTNSRRFNRLPPPTEYSFDGRRLSRLTTAAF</sequence>
<feature type="domain" description="Orn/DAP/Arg decarboxylase 2 N-terminal" evidence="3">
    <location>
        <begin position="35"/>
        <end position="264"/>
    </location>
</feature>
<evidence type="ECO:0000313" key="5">
    <source>
        <dbReference type="Proteomes" id="UP000198280"/>
    </source>
</evidence>
<dbReference type="InterPro" id="IPR009006">
    <property type="entry name" value="Ala_racemase/Decarboxylase_C"/>
</dbReference>